<organism evidence="1 2">
    <name type="scientific">Streptomyces humidus</name>
    <dbReference type="NCBI Taxonomy" id="52259"/>
    <lineage>
        <taxon>Bacteria</taxon>
        <taxon>Bacillati</taxon>
        <taxon>Actinomycetota</taxon>
        <taxon>Actinomycetes</taxon>
        <taxon>Kitasatosporales</taxon>
        <taxon>Streptomycetaceae</taxon>
        <taxon>Streptomyces</taxon>
    </lineage>
</organism>
<dbReference type="RefSeq" id="WP_190149015.1">
    <property type="nucleotide sequence ID" value="NZ_BMTL01000007.1"/>
</dbReference>
<accession>A0A918L2B0</accession>
<reference evidence="1" key="1">
    <citation type="journal article" date="2014" name="Int. J. Syst. Evol. Microbiol.">
        <title>Complete genome sequence of Corynebacterium casei LMG S-19264T (=DSM 44701T), isolated from a smear-ripened cheese.</title>
        <authorList>
            <consortium name="US DOE Joint Genome Institute (JGI-PGF)"/>
            <person name="Walter F."/>
            <person name="Albersmeier A."/>
            <person name="Kalinowski J."/>
            <person name="Ruckert C."/>
        </authorList>
    </citation>
    <scope>NUCLEOTIDE SEQUENCE</scope>
    <source>
        <strain evidence="1">JCM 4386</strain>
    </source>
</reference>
<keyword evidence="2" id="KW-1185">Reference proteome</keyword>
<evidence type="ECO:0000313" key="1">
    <source>
        <dbReference type="EMBL" id="GGR82233.1"/>
    </source>
</evidence>
<proteinExistence type="predicted"/>
<name>A0A918L2B0_9ACTN</name>
<reference evidence="1" key="2">
    <citation type="submission" date="2020-09" db="EMBL/GenBank/DDBJ databases">
        <authorList>
            <person name="Sun Q."/>
            <person name="Ohkuma M."/>
        </authorList>
    </citation>
    <scope>NUCLEOTIDE SEQUENCE</scope>
    <source>
        <strain evidence="1">JCM 4386</strain>
    </source>
</reference>
<dbReference type="AlphaFoldDB" id="A0A918L2B0"/>
<protein>
    <submittedName>
        <fullName evidence="1">Uncharacterized protein</fullName>
    </submittedName>
</protein>
<comment type="caution">
    <text evidence="1">The sequence shown here is derived from an EMBL/GenBank/DDBJ whole genome shotgun (WGS) entry which is preliminary data.</text>
</comment>
<gene>
    <name evidence="1" type="ORF">GCM10010269_21730</name>
</gene>
<dbReference type="EMBL" id="BMTL01000007">
    <property type="protein sequence ID" value="GGR82233.1"/>
    <property type="molecule type" value="Genomic_DNA"/>
</dbReference>
<dbReference type="Proteomes" id="UP000606194">
    <property type="component" value="Unassembled WGS sequence"/>
</dbReference>
<evidence type="ECO:0000313" key="2">
    <source>
        <dbReference type="Proteomes" id="UP000606194"/>
    </source>
</evidence>
<sequence length="168" mass="18355">MPSTMKKPFNYVENAAVTAAVKRARTGQPAQIGPDPALHSQDAELHWVEAVLRHRLSLRSLNRPVSIRAKDDDIHPLVADGQHFPAVALSIPFADRTLTFLASYDDRRRLVFDLLAPCERCGAPVPAEEINSLEDLGDYLLQARDTLGGSPRLRTSPAHAAGCLARGD</sequence>